<sequence>MNTSTTNTTPIKKTRSTKPKLFRCTGYGDCNMVFTRSEHLARHTRKHTGEKPFKCIVPGCSRRFSRFDNMMQHTQTHKNDRGSKSPKLNEGFNEQHDLKHKQTMAVADLCQPKQEKGLLKELHLTQDEFEALQGLGQFRHTPIFIDSFRDLAQVVYIEPNPVRL</sequence>
<dbReference type="PROSITE" id="PS00028">
    <property type="entry name" value="ZINC_FINGER_C2H2_1"/>
    <property type="match status" value="1"/>
</dbReference>
<feature type="domain" description="C2H2-type" evidence="10">
    <location>
        <begin position="53"/>
        <end position="82"/>
    </location>
</feature>
<keyword evidence="5" id="KW-0862">Zinc</keyword>
<keyword evidence="6" id="KW-0805">Transcription regulation</keyword>
<evidence type="ECO:0000256" key="7">
    <source>
        <dbReference type="ARBA" id="ARBA00023163"/>
    </source>
</evidence>
<dbReference type="GO" id="GO:0000978">
    <property type="term" value="F:RNA polymerase II cis-regulatory region sequence-specific DNA binding"/>
    <property type="evidence" value="ECO:0007669"/>
    <property type="project" value="TreeGrafter"/>
</dbReference>
<dbReference type="Pfam" id="PF00096">
    <property type="entry name" value="zf-C2H2"/>
    <property type="match status" value="1"/>
</dbReference>
<reference evidence="11 12" key="1">
    <citation type="journal article" date="2018" name="G3 (Bethesda)">
        <title>Phylogenetic and Phylogenomic Definition of Rhizopus Species.</title>
        <authorList>
            <person name="Gryganskyi A.P."/>
            <person name="Golan J."/>
            <person name="Dolatabadi S."/>
            <person name="Mondo S."/>
            <person name="Robb S."/>
            <person name="Idnurm A."/>
            <person name="Muszewska A."/>
            <person name="Steczkiewicz K."/>
            <person name="Masonjones S."/>
            <person name="Liao H.L."/>
            <person name="Gajdeczka M.T."/>
            <person name="Anike F."/>
            <person name="Vuek A."/>
            <person name="Anishchenko I.M."/>
            <person name="Voigt K."/>
            <person name="de Hoog G.S."/>
            <person name="Smith M.E."/>
            <person name="Heitman J."/>
            <person name="Vilgalys R."/>
            <person name="Stajich J.E."/>
        </authorList>
    </citation>
    <scope>NUCLEOTIDE SEQUENCE [LARGE SCALE GENOMIC DNA]</scope>
    <source>
        <strain evidence="11 12">CBS 357.93</strain>
    </source>
</reference>
<dbReference type="InterPro" id="IPR036236">
    <property type="entry name" value="Znf_C2H2_sf"/>
</dbReference>
<evidence type="ECO:0000256" key="5">
    <source>
        <dbReference type="ARBA" id="ARBA00022833"/>
    </source>
</evidence>
<evidence type="ECO:0000313" key="12">
    <source>
        <dbReference type="Proteomes" id="UP000252139"/>
    </source>
</evidence>
<keyword evidence="12" id="KW-1185">Reference proteome</keyword>
<evidence type="ECO:0000256" key="1">
    <source>
        <dbReference type="ARBA" id="ARBA00004123"/>
    </source>
</evidence>
<dbReference type="EMBL" id="PJQL01000132">
    <property type="protein sequence ID" value="RCH99300.1"/>
    <property type="molecule type" value="Genomic_DNA"/>
</dbReference>
<dbReference type="SUPFAM" id="SSF57667">
    <property type="entry name" value="beta-beta-alpha zinc fingers"/>
    <property type="match status" value="1"/>
</dbReference>
<name>A0A367KAY2_RHIAZ</name>
<keyword evidence="3" id="KW-0677">Repeat</keyword>
<dbReference type="AlphaFoldDB" id="A0A367KAY2"/>
<dbReference type="GO" id="GO:0000433">
    <property type="term" value="P:carbon catabolite repression of transcription from RNA polymerase II promoter by glucose"/>
    <property type="evidence" value="ECO:0007669"/>
    <property type="project" value="TreeGrafter"/>
</dbReference>
<dbReference type="GO" id="GO:0005634">
    <property type="term" value="C:nucleus"/>
    <property type="evidence" value="ECO:0007669"/>
    <property type="project" value="UniProtKB-SubCell"/>
</dbReference>
<keyword evidence="7" id="KW-0804">Transcription</keyword>
<accession>A0A367KAY2</accession>
<dbReference type="Gene3D" id="3.30.160.60">
    <property type="entry name" value="Classic Zinc Finger"/>
    <property type="match status" value="2"/>
</dbReference>
<dbReference type="PANTHER" id="PTHR47428:SF2">
    <property type="entry name" value="ZINC FINGER PROTEIN RSV1"/>
    <property type="match status" value="1"/>
</dbReference>
<dbReference type="STRING" id="86630.A0A367KAY2"/>
<dbReference type="PANTHER" id="PTHR47428">
    <property type="entry name" value="REGULATORY PROTEIN MIG1-RELATED"/>
    <property type="match status" value="1"/>
</dbReference>
<keyword evidence="8" id="KW-0539">Nucleus</keyword>
<protein>
    <recommendedName>
        <fullName evidence="10">C2H2-type domain-containing protein</fullName>
    </recommendedName>
</protein>
<evidence type="ECO:0000259" key="10">
    <source>
        <dbReference type="PROSITE" id="PS50157"/>
    </source>
</evidence>
<keyword evidence="4 9" id="KW-0863">Zinc-finger</keyword>
<dbReference type="GO" id="GO:0005737">
    <property type="term" value="C:cytoplasm"/>
    <property type="evidence" value="ECO:0007669"/>
    <property type="project" value="TreeGrafter"/>
</dbReference>
<comment type="subcellular location">
    <subcellularLocation>
        <location evidence="1">Nucleus</location>
    </subcellularLocation>
</comment>
<evidence type="ECO:0000256" key="4">
    <source>
        <dbReference type="ARBA" id="ARBA00022771"/>
    </source>
</evidence>
<evidence type="ECO:0000256" key="3">
    <source>
        <dbReference type="ARBA" id="ARBA00022737"/>
    </source>
</evidence>
<dbReference type="SMART" id="SM00355">
    <property type="entry name" value="ZnF_C2H2"/>
    <property type="match status" value="2"/>
</dbReference>
<feature type="domain" description="C2H2-type" evidence="10">
    <location>
        <begin position="22"/>
        <end position="52"/>
    </location>
</feature>
<evidence type="ECO:0000313" key="11">
    <source>
        <dbReference type="EMBL" id="RCH99300.1"/>
    </source>
</evidence>
<evidence type="ECO:0000256" key="9">
    <source>
        <dbReference type="PROSITE-ProRule" id="PRU00042"/>
    </source>
</evidence>
<dbReference type="GO" id="GO:0008270">
    <property type="term" value="F:zinc ion binding"/>
    <property type="evidence" value="ECO:0007669"/>
    <property type="project" value="UniProtKB-KW"/>
</dbReference>
<comment type="caution">
    <text evidence="11">The sequence shown here is derived from an EMBL/GenBank/DDBJ whole genome shotgun (WGS) entry which is preliminary data.</text>
</comment>
<proteinExistence type="predicted"/>
<organism evidence="11 12">
    <name type="scientific">Rhizopus azygosporus</name>
    <name type="common">Rhizopus microsporus var. azygosporus</name>
    <dbReference type="NCBI Taxonomy" id="86630"/>
    <lineage>
        <taxon>Eukaryota</taxon>
        <taxon>Fungi</taxon>
        <taxon>Fungi incertae sedis</taxon>
        <taxon>Mucoromycota</taxon>
        <taxon>Mucoromycotina</taxon>
        <taxon>Mucoromycetes</taxon>
        <taxon>Mucorales</taxon>
        <taxon>Mucorineae</taxon>
        <taxon>Rhizopodaceae</taxon>
        <taxon>Rhizopus</taxon>
    </lineage>
</organism>
<dbReference type="Proteomes" id="UP000252139">
    <property type="component" value="Unassembled WGS sequence"/>
</dbReference>
<keyword evidence="2" id="KW-0479">Metal-binding</keyword>
<evidence type="ECO:0000256" key="2">
    <source>
        <dbReference type="ARBA" id="ARBA00022723"/>
    </source>
</evidence>
<evidence type="ECO:0000256" key="8">
    <source>
        <dbReference type="ARBA" id="ARBA00023242"/>
    </source>
</evidence>
<gene>
    <name evidence="11" type="ORF">CU097_015413</name>
</gene>
<evidence type="ECO:0000256" key="6">
    <source>
        <dbReference type="ARBA" id="ARBA00023015"/>
    </source>
</evidence>
<dbReference type="PROSITE" id="PS50157">
    <property type="entry name" value="ZINC_FINGER_C2H2_2"/>
    <property type="match status" value="2"/>
</dbReference>
<dbReference type="OrthoDB" id="10018191at2759"/>
<dbReference type="InterPro" id="IPR051007">
    <property type="entry name" value="creA/MIG_C2H2-ZnF"/>
</dbReference>
<dbReference type="FunFam" id="3.30.160.60:FF:002343">
    <property type="entry name" value="Zinc finger protein 33A"/>
    <property type="match status" value="1"/>
</dbReference>
<dbReference type="InterPro" id="IPR013087">
    <property type="entry name" value="Znf_C2H2_type"/>
</dbReference>